<keyword evidence="4" id="KW-1185">Reference proteome</keyword>
<protein>
    <recommendedName>
        <fullName evidence="5">XdhC/CoxI family protein</fullName>
    </recommendedName>
</protein>
<dbReference type="Gene3D" id="3.40.50.720">
    <property type="entry name" value="NAD(P)-binding Rossmann-like Domain"/>
    <property type="match status" value="1"/>
</dbReference>
<dbReference type="AlphaFoldDB" id="A0AAN0RJG9"/>
<dbReference type="KEGG" id="ptp:RCA23_c17650"/>
<accession>A0AAN0RJG9</accession>
<organism evidence="3 4">
    <name type="scientific">Planktomarina temperata RCA23</name>
    <dbReference type="NCBI Taxonomy" id="666509"/>
    <lineage>
        <taxon>Bacteria</taxon>
        <taxon>Pseudomonadati</taxon>
        <taxon>Pseudomonadota</taxon>
        <taxon>Alphaproteobacteria</taxon>
        <taxon>Rhodobacterales</taxon>
        <taxon>Paracoccaceae</taxon>
        <taxon>Planktomarina</taxon>
    </lineage>
</organism>
<evidence type="ECO:0000313" key="4">
    <source>
        <dbReference type="Proteomes" id="UP000028680"/>
    </source>
</evidence>
<dbReference type="InterPro" id="IPR027051">
    <property type="entry name" value="XdhC_Rossmann_dom"/>
</dbReference>
<dbReference type="Pfam" id="PF02625">
    <property type="entry name" value="XdhC_CoxI"/>
    <property type="match status" value="1"/>
</dbReference>
<dbReference type="PANTHER" id="PTHR30388">
    <property type="entry name" value="ALDEHYDE OXIDOREDUCTASE MOLYBDENUM COFACTOR ASSEMBLY PROTEIN"/>
    <property type="match status" value="1"/>
</dbReference>
<evidence type="ECO:0000259" key="1">
    <source>
        <dbReference type="Pfam" id="PF02625"/>
    </source>
</evidence>
<dbReference type="InterPro" id="IPR052698">
    <property type="entry name" value="MoCofactor_Util/Proc"/>
</dbReference>
<feature type="domain" description="XdhC Rossmann" evidence="2">
    <location>
        <begin position="184"/>
        <end position="324"/>
    </location>
</feature>
<gene>
    <name evidence="3" type="ORF">RCA23_c17650</name>
</gene>
<name>A0AAN0RJG9_9RHOB</name>
<dbReference type="Pfam" id="PF13478">
    <property type="entry name" value="XdhC_C"/>
    <property type="match status" value="1"/>
</dbReference>
<dbReference type="InterPro" id="IPR003777">
    <property type="entry name" value="XdhC_CoxI"/>
</dbReference>
<dbReference type="Proteomes" id="UP000028680">
    <property type="component" value="Chromosome"/>
</dbReference>
<sequence>MWYLENNGAVEMAVAEEMTAMALRLHRQGQPVALATVMATWGSAPRPVGAQMLICADGSFHGSVSGGCVEGAVVLEALEALEAGQCRRLRYGVADADAFAVGLACGGEIELVVEPVGQGQGVDPAMLERLVEAQSARQPIAVRLDLSSWQRELILAQTDLAVFEAGVGLAGDVFTYVQTVPLRLVIMGAVHIAQYLAPMAQMAGYLVTIIDPRDSFASPARFDGHEVIVDWPEEALARLALDGRTAFVTLTHDPKMDTPALQHAVASDVFYIGALGSTRTHAKRRQSMLELGVSAAQFARIQGPVGLDIGSRTPAEIALSILAAMTAKLRGRAHG</sequence>
<reference evidence="3 4" key="1">
    <citation type="journal article" date="2014" name="ISME J.">
        <title>Adaptation of an abundant Roseobacter RCA organism to pelagic systems revealed by genomic and transcriptomic analyses.</title>
        <authorList>
            <person name="Voget S."/>
            <person name="Wemheuer B."/>
            <person name="Brinkhoff T."/>
            <person name="Vollmers J."/>
            <person name="Dietrich S."/>
            <person name="Giebel H.A."/>
            <person name="Beardsley C."/>
            <person name="Sardemann C."/>
            <person name="Bakenhus I."/>
            <person name="Billerbeck S."/>
            <person name="Daniel R."/>
            <person name="Simon M."/>
        </authorList>
    </citation>
    <scope>NUCLEOTIDE SEQUENCE [LARGE SCALE GENOMIC DNA]</scope>
    <source>
        <strain evidence="3 4">RCA23</strain>
    </source>
</reference>
<proteinExistence type="predicted"/>
<evidence type="ECO:0000313" key="3">
    <source>
        <dbReference type="EMBL" id="AII87299.1"/>
    </source>
</evidence>
<feature type="domain" description="XdhC- CoxI" evidence="1">
    <location>
        <begin position="26"/>
        <end position="92"/>
    </location>
</feature>
<dbReference type="EMBL" id="CP003984">
    <property type="protein sequence ID" value="AII87299.1"/>
    <property type="molecule type" value="Genomic_DNA"/>
</dbReference>
<evidence type="ECO:0008006" key="5">
    <source>
        <dbReference type="Google" id="ProtNLM"/>
    </source>
</evidence>
<evidence type="ECO:0000259" key="2">
    <source>
        <dbReference type="Pfam" id="PF13478"/>
    </source>
</evidence>
<dbReference type="PANTHER" id="PTHR30388:SF4">
    <property type="entry name" value="MOLYBDENUM COFACTOR INSERTION CHAPERONE PAOD"/>
    <property type="match status" value="1"/>
</dbReference>